<organism evidence="2 3">
    <name type="scientific">Limnofasciculus baicalensis BBK-W-15</name>
    <dbReference type="NCBI Taxonomy" id="2699891"/>
    <lineage>
        <taxon>Bacteria</taxon>
        <taxon>Bacillati</taxon>
        <taxon>Cyanobacteriota</taxon>
        <taxon>Cyanophyceae</taxon>
        <taxon>Coleofasciculales</taxon>
        <taxon>Coleofasciculaceae</taxon>
        <taxon>Limnofasciculus</taxon>
        <taxon>Limnofasciculus baicalensis</taxon>
    </lineage>
</organism>
<proteinExistence type="predicted"/>
<keyword evidence="1" id="KW-0812">Transmembrane</keyword>
<evidence type="ECO:0000313" key="2">
    <source>
        <dbReference type="EMBL" id="MCP2732388.1"/>
    </source>
</evidence>
<accession>A0AAE3KS77</accession>
<keyword evidence="1" id="KW-0472">Membrane</keyword>
<feature type="transmembrane region" description="Helical" evidence="1">
    <location>
        <begin position="21"/>
        <end position="54"/>
    </location>
</feature>
<evidence type="ECO:0000256" key="1">
    <source>
        <dbReference type="SAM" id="Phobius"/>
    </source>
</evidence>
<keyword evidence="1" id="KW-1133">Transmembrane helix</keyword>
<dbReference type="Proteomes" id="UP001204953">
    <property type="component" value="Unassembled WGS sequence"/>
</dbReference>
<reference evidence="2" key="1">
    <citation type="submission" date="2022-06" db="EMBL/GenBank/DDBJ databases">
        <title>New cyanobacteria of genus Symplocastrum in benthos of Lake Baikal.</title>
        <authorList>
            <person name="Sorokovikova E."/>
            <person name="Tikhonova I."/>
            <person name="Krasnopeev A."/>
            <person name="Evseev P."/>
            <person name="Gladkikh A."/>
            <person name="Belykh O."/>
        </authorList>
    </citation>
    <scope>NUCLEOTIDE SEQUENCE</scope>
    <source>
        <strain evidence="2">BBK-W-15</strain>
    </source>
</reference>
<name>A0AAE3KS77_9CYAN</name>
<gene>
    <name evidence="2" type="ORF">NJ959_28560</name>
</gene>
<comment type="caution">
    <text evidence="2">The sequence shown here is derived from an EMBL/GenBank/DDBJ whole genome shotgun (WGS) entry which is preliminary data.</text>
</comment>
<evidence type="ECO:0000313" key="3">
    <source>
        <dbReference type="Proteomes" id="UP001204953"/>
    </source>
</evidence>
<dbReference type="EMBL" id="JAMZMM010000580">
    <property type="protein sequence ID" value="MCP2732388.1"/>
    <property type="molecule type" value="Genomic_DNA"/>
</dbReference>
<dbReference type="RefSeq" id="WP_254015104.1">
    <property type="nucleotide sequence ID" value="NZ_JAMZMM010000580.1"/>
</dbReference>
<sequence length="124" mass="13362">MEMTTRETWINTSYLATLRIFSIWTFTLTVSLLVVGFPLVVLMATIGAIMAIALQSILPMSAVLLVAGCLIGANVFLVLFGAAALTVKGVNPREVSWLNWLHGEPDPLQTPIYAACPLTCGLPE</sequence>
<protein>
    <submittedName>
        <fullName evidence="2">Uncharacterized protein</fullName>
    </submittedName>
</protein>
<dbReference type="AlphaFoldDB" id="A0AAE3KS77"/>
<feature type="transmembrane region" description="Helical" evidence="1">
    <location>
        <begin position="60"/>
        <end position="87"/>
    </location>
</feature>
<keyword evidence="3" id="KW-1185">Reference proteome</keyword>